<dbReference type="GO" id="GO:0000323">
    <property type="term" value="C:lytic vacuole"/>
    <property type="evidence" value="ECO:0007669"/>
    <property type="project" value="TreeGrafter"/>
</dbReference>
<organism evidence="4">
    <name type="scientific">Menopon gallinae</name>
    <name type="common">poultry shaft louse</name>
    <dbReference type="NCBI Taxonomy" id="328185"/>
    <lineage>
        <taxon>Eukaryota</taxon>
        <taxon>Metazoa</taxon>
        <taxon>Ecdysozoa</taxon>
        <taxon>Arthropoda</taxon>
        <taxon>Hexapoda</taxon>
        <taxon>Insecta</taxon>
        <taxon>Pterygota</taxon>
        <taxon>Neoptera</taxon>
        <taxon>Paraneoptera</taxon>
        <taxon>Psocodea</taxon>
        <taxon>Troctomorpha</taxon>
        <taxon>Phthiraptera</taxon>
        <taxon>Amblycera</taxon>
        <taxon>Menoponidae</taxon>
        <taxon>Menopon</taxon>
    </lineage>
</organism>
<name>A0AAW2HXY6_9NEOP</name>
<evidence type="ECO:0000256" key="3">
    <source>
        <dbReference type="SAM" id="MobiDB-lite"/>
    </source>
</evidence>
<evidence type="ECO:0008006" key="5">
    <source>
        <dbReference type="Google" id="ProtNLM"/>
    </source>
</evidence>
<feature type="region of interest" description="Disordered" evidence="3">
    <location>
        <begin position="579"/>
        <end position="617"/>
    </location>
</feature>
<feature type="region of interest" description="Disordered" evidence="3">
    <location>
        <begin position="532"/>
        <end position="554"/>
    </location>
</feature>
<dbReference type="GO" id="GO:0035493">
    <property type="term" value="P:SNARE complex assembly"/>
    <property type="evidence" value="ECO:0007669"/>
    <property type="project" value="TreeGrafter"/>
</dbReference>
<reference evidence="4" key="1">
    <citation type="journal article" date="2024" name="Gigascience">
        <title>Chromosome-level genome of the poultry shaft louse Menopon gallinae provides insight into the host-switching and adaptive evolution of parasitic lice.</title>
        <authorList>
            <person name="Xu Y."/>
            <person name="Ma L."/>
            <person name="Liu S."/>
            <person name="Liang Y."/>
            <person name="Liu Q."/>
            <person name="He Z."/>
            <person name="Tian L."/>
            <person name="Duan Y."/>
            <person name="Cai W."/>
            <person name="Li H."/>
            <person name="Song F."/>
        </authorList>
    </citation>
    <scope>NUCLEOTIDE SEQUENCE</scope>
    <source>
        <strain evidence="4">Cailab_2023a</strain>
    </source>
</reference>
<dbReference type="Pfam" id="PF10186">
    <property type="entry name" value="ATG14"/>
    <property type="match status" value="1"/>
</dbReference>
<gene>
    <name evidence="4" type="ORF">PYX00_006719</name>
</gene>
<dbReference type="InterPro" id="IPR018791">
    <property type="entry name" value="UV_resistance/autophagy_Atg14"/>
</dbReference>
<evidence type="ECO:0000256" key="1">
    <source>
        <dbReference type="ARBA" id="ARBA00023054"/>
    </source>
</evidence>
<dbReference type="GO" id="GO:0000149">
    <property type="term" value="F:SNARE binding"/>
    <property type="evidence" value="ECO:0007669"/>
    <property type="project" value="TreeGrafter"/>
</dbReference>
<evidence type="ECO:0000313" key="4">
    <source>
        <dbReference type="EMBL" id="KAL0274248.1"/>
    </source>
</evidence>
<sequence length="764" mass="86564">MFVTQQIVPRCKEWLPLATSQLRLRSLIQILAFSIRRDAQGPDSSKGLKGSDDNNPKSESYYYTLHSTTMSAPFYTSEKVCSDSPKWKEIEFNSFVGNVSNSTDAFVIRLWSTTNDSLKETSDDQVIAVWGVYLSGLTYIGPNLGADTPLKSNSIVFLMPGGYFTDVRCLESKPKIRYISVTVSQSYIQPSYNVNTLTRLHTIQQVIKKELAEVNILKQKISMGDFFRSETRGRTMLRRLLSKNKPRISHQEYIRAKENIEIAKYRVRVLKEEKSVLSSRLKDLKTQIETLSDENQIMESKIMENYRLLMRKVQVQRELKRDHISRRECQLHSKAKLNFRAKQLISELNLIYPIVEESPEKFSICGVHLPNSEDFAGHDDVQISVALGFVTHVIQMISVFLQVPLRYPVIHFGSRSRIIDHITDNIPDSEREFPLYQRGKEKAHFHYAVYLLNKNIAQLRWLCGLPTLDLRNTLSNLSSLVKMKSENSNLDHSNRSVSSSTADVCSSCVSISSPVGSILSLSNKKPIKSYRISETGAEDGTGENTPPSKRISGHKISASAGSEKDLMISAYTPVDDANCETKKSQSGGEGSISNSFTYSLDKDLNHEGSKPEPHTINHVEPDAYQRSLESRDVFLESWNATQLCSDEDSYVNDFRKKDKIEIKVTSDDINVPKPDKIVDVEENELEMAEEVVDEEVITKTVQEDLKCDNNVLNKEQKNCDDENSLIVSDNLLESVTSRTEALANQTTSFNMFRSRFNSTVENSS</sequence>
<dbReference type="GO" id="GO:0005768">
    <property type="term" value="C:endosome"/>
    <property type="evidence" value="ECO:0007669"/>
    <property type="project" value="TreeGrafter"/>
</dbReference>
<feature type="coiled-coil region" evidence="2">
    <location>
        <begin position="253"/>
        <end position="301"/>
    </location>
</feature>
<dbReference type="PANTHER" id="PTHR15157">
    <property type="entry name" value="UV RADIATION RESISTANCE-ASSOCIATED GENE PROTEIN"/>
    <property type="match status" value="1"/>
</dbReference>
<dbReference type="AlphaFoldDB" id="A0AAW2HXY6"/>
<evidence type="ECO:0000256" key="2">
    <source>
        <dbReference type="SAM" id="Coils"/>
    </source>
</evidence>
<protein>
    <recommendedName>
        <fullName evidence="5">UV radiation resistance-associated gene protein</fullName>
    </recommendedName>
</protein>
<dbReference type="GO" id="GO:0032991">
    <property type="term" value="C:protein-containing complex"/>
    <property type="evidence" value="ECO:0007669"/>
    <property type="project" value="UniProtKB-ARBA"/>
</dbReference>
<feature type="compositionally biased region" description="Basic and acidic residues" evidence="3">
    <location>
        <begin position="600"/>
        <end position="617"/>
    </location>
</feature>
<keyword evidence="1 2" id="KW-0175">Coiled coil</keyword>
<comment type="caution">
    <text evidence="4">The sequence shown here is derived from an EMBL/GenBank/DDBJ whole genome shotgun (WGS) entry which is preliminary data.</text>
</comment>
<proteinExistence type="predicted"/>
<dbReference type="PANTHER" id="PTHR15157:SF5">
    <property type="entry name" value="UV RADIATION RESISTANCE-ASSOCIATED GENE PROTEIN"/>
    <property type="match status" value="1"/>
</dbReference>
<dbReference type="EMBL" id="JARGDH010000003">
    <property type="protein sequence ID" value="KAL0274248.1"/>
    <property type="molecule type" value="Genomic_DNA"/>
</dbReference>
<accession>A0AAW2HXY6</accession>